<evidence type="ECO:0000313" key="16">
    <source>
        <dbReference type="EMBL" id="GJJ14779.1"/>
    </source>
</evidence>
<evidence type="ECO:0000256" key="9">
    <source>
        <dbReference type="ARBA" id="ARBA00023295"/>
    </source>
</evidence>
<evidence type="ECO:0000256" key="7">
    <source>
        <dbReference type="ARBA" id="ARBA00023180"/>
    </source>
</evidence>
<keyword evidence="5 15" id="KW-0378">Hydrolase</keyword>
<name>A0AAV5ANP4_9AGAM</name>
<dbReference type="PANTHER" id="PTHR31736:SF12">
    <property type="entry name" value="EXO-POLYGALACTURONASE, PUTATIVE-RELATED"/>
    <property type="match status" value="1"/>
</dbReference>
<dbReference type="EC" id="3.2.1.67" evidence="13"/>
<dbReference type="GO" id="GO:0004650">
    <property type="term" value="F:polygalacturonase activity"/>
    <property type="evidence" value="ECO:0007669"/>
    <property type="project" value="InterPro"/>
</dbReference>
<dbReference type="GO" id="GO:0047911">
    <property type="term" value="F:galacturan 1,4-alpha-galacturonidase activity"/>
    <property type="evidence" value="ECO:0007669"/>
    <property type="project" value="UniProtKB-EC"/>
</dbReference>
<keyword evidence="4" id="KW-0732">Signal</keyword>
<evidence type="ECO:0000313" key="17">
    <source>
        <dbReference type="Proteomes" id="UP001050691"/>
    </source>
</evidence>
<dbReference type="GO" id="GO:0000272">
    <property type="term" value="P:polysaccharide catabolic process"/>
    <property type="evidence" value="ECO:0007669"/>
    <property type="project" value="UniProtKB-KW"/>
</dbReference>
<keyword evidence="6" id="KW-1015">Disulfide bond</keyword>
<keyword evidence="3" id="KW-0964">Secreted</keyword>
<organism evidence="16 17">
    <name type="scientific">Clathrus columnatus</name>
    <dbReference type="NCBI Taxonomy" id="1419009"/>
    <lineage>
        <taxon>Eukaryota</taxon>
        <taxon>Fungi</taxon>
        <taxon>Dikarya</taxon>
        <taxon>Basidiomycota</taxon>
        <taxon>Agaricomycotina</taxon>
        <taxon>Agaricomycetes</taxon>
        <taxon>Phallomycetidae</taxon>
        <taxon>Phallales</taxon>
        <taxon>Clathraceae</taxon>
        <taxon>Clathrus</taxon>
    </lineage>
</organism>
<accession>A0AAV5ANP4</accession>
<keyword evidence="7" id="KW-0325">Glycoprotein</keyword>
<dbReference type="GO" id="GO:0071555">
    <property type="term" value="P:cell wall organization"/>
    <property type="evidence" value="ECO:0007669"/>
    <property type="project" value="UniProtKB-KW"/>
</dbReference>
<evidence type="ECO:0000256" key="1">
    <source>
        <dbReference type="ARBA" id="ARBA00004613"/>
    </source>
</evidence>
<gene>
    <name evidence="16" type="ORF">Clacol_009047</name>
</gene>
<dbReference type="GO" id="GO:0005576">
    <property type="term" value="C:extracellular region"/>
    <property type="evidence" value="ECO:0007669"/>
    <property type="project" value="UniProtKB-SubCell"/>
</dbReference>
<dbReference type="InterPro" id="IPR011050">
    <property type="entry name" value="Pectin_lyase_fold/virulence"/>
</dbReference>
<keyword evidence="11" id="KW-0624">Polysaccharide degradation</keyword>
<keyword evidence="9 15" id="KW-0326">Glycosidase</keyword>
<evidence type="ECO:0000256" key="10">
    <source>
        <dbReference type="ARBA" id="ARBA00023316"/>
    </source>
</evidence>
<comment type="function">
    <text evidence="12">Specific in hydrolyzing the terminal glycosidic bond of polygalacturonic acid and oligogalacturonates.</text>
</comment>
<evidence type="ECO:0000256" key="15">
    <source>
        <dbReference type="RuleBase" id="RU361169"/>
    </source>
</evidence>
<evidence type="ECO:0000256" key="3">
    <source>
        <dbReference type="ARBA" id="ARBA00022525"/>
    </source>
</evidence>
<evidence type="ECO:0000256" key="13">
    <source>
        <dbReference type="ARBA" id="ARBA00038933"/>
    </source>
</evidence>
<dbReference type="InterPro" id="IPR000743">
    <property type="entry name" value="Glyco_hydro_28"/>
</dbReference>
<proteinExistence type="inferred from homology"/>
<keyword evidence="8" id="KW-0119">Carbohydrate metabolism</keyword>
<evidence type="ECO:0000256" key="2">
    <source>
        <dbReference type="ARBA" id="ARBA00008834"/>
    </source>
</evidence>
<evidence type="ECO:0000256" key="14">
    <source>
        <dbReference type="ARBA" id="ARBA00048766"/>
    </source>
</evidence>
<evidence type="ECO:0000256" key="6">
    <source>
        <dbReference type="ARBA" id="ARBA00023157"/>
    </source>
</evidence>
<comment type="caution">
    <text evidence="16">The sequence shown here is derived from an EMBL/GenBank/DDBJ whole genome shotgun (WGS) entry which is preliminary data.</text>
</comment>
<dbReference type="Pfam" id="PF00295">
    <property type="entry name" value="Glyco_hydro_28"/>
    <property type="match status" value="2"/>
</dbReference>
<evidence type="ECO:0000256" key="4">
    <source>
        <dbReference type="ARBA" id="ARBA00022729"/>
    </source>
</evidence>
<dbReference type="EMBL" id="BPWL01000010">
    <property type="protein sequence ID" value="GJJ14779.1"/>
    <property type="molecule type" value="Genomic_DNA"/>
</dbReference>
<keyword evidence="17" id="KW-1185">Reference proteome</keyword>
<comment type="similarity">
    <text evidence="2 15">Belongs to the glycosyl hydrolase 28 family.</text>
</comment>
<keyword evidence="10" id="KW-0961">Cell wall biogenesis/degradation</keyword>
<evidence type="ECO:0000256" key="5">
    <source>
        <dbReference type="ARBA" id="ARBA00022801"/>
    </source>
</evidence>
<comment type="subcellular location">
    <subcellularLocation>
        <location evidence="1">Secreted</location>
    </subcellularLocation>
</comment>
<dbReference type="AlphaFoldDB" id="A0AAV5ANP4"/>
<comment type="catalytic activity">
    <reaction evidence="14">
        <text>[(1-&gt;4)-alpha-D-galacturonosyl](n) + H2O = alpha-D-galacturonate + [(1-&gt;4)-alpha-D-galacturonosyl](n-1)</text>
        <dbReference type="Rhea" id="RHEA:14117"/>
        <dbReference type="Rhea" id="RHEA-COMP:14570"/>
        <dbReference type="Rhea" id="RHEA-COMP:14572"/>
        <dbReference type="ChEBI" id="CHEBI:15377"/>
        <dbReference type="ChEBI" id="CHEBI:58658"/>
        <dbReference type="ChEBI" id="CHEBI:140523"/>
        <dbReference type="EC" id="3.2.1.67"/>
    </reaction>
</comment>
<protein>
    <recommendedName>
        <fullName evidence="13">galacturonan 1,4-alpha-galacturonidase</fullName>
        <ecNumber evidence="13">3.2.1.67</ecNumber>
    </recommendedName>
</protein>
<evidence type="ECO:0000256" key="12">
    <source>
        <dbReference type="ARBA" id="ARBA00037312"/>
    </source>
</evidence>
<dbReference type="Proteomes" id="UP001050691">
    <property type="component" value="Unassembled WGS sequence"/>
</dbReference>
<evidence type="ECO:0000256" key="11">
    <source>
        <dbReference type="ARBA" id="ARBA00023326"/>
    </source>
</evidence>
<reference evidence="16" key="1">
    <citation type="submission" date="2021-10" db="EMBL/GenBank/DDBJ databases">
        <title>De novo Genome Assembly of Clathrus columnatus (Basidiomycota, Fungi) Using Illumina and Nanopore Sequence Data.</title>
        <authorList>
            <person name="Ogiso-Tanaka E."/>
            <person name="Itagaki H."/>
            <person name="Hosoya T."/>
            <person name="Hosaka K."/>
        </authorList>
    </citation>
    <scope>NUCLEOTIDE SEQUENCE</scope>
    <source>
        <strain evidence="16">MO-923</strain>
    </source>
</reference>
<dbReference type="SUPFAM" id="SSF51126">
    <property type="entry name" value="Pectin lyase-like"/>
    <property type="match status" value="1"/>
</dbReference>
<sequence length="446" mass="49819">MNILRKMTWDLKSSTIDLHGVLNFKLDINYWLQSENTYRVIFIQDQASWFVITGEDFTVNGFNTGGIEGNGQSWWDLFTTPEFPREDGDGRPVSLTLYRVNRGSIQNFKINSPPFWCNAIAESKDVLYQGIVCNATNVNPNFAGQKIPRIFLLGILRVGGEMALLSAALDNTINLYATPSKCSSLSDKHFIILQDDIVENVFLENIITQRPDPSIQPNMDNTIYFKTWTGSTDGVPPTGGGGGGGRVNNVTARNFFSDQVALPVQILQDNVGHPGDMPSKLRLSNLQFIDFTGTSNASQLVNLNCSAAAPCPNIRFESFQVHPPPDERPKFVCINVIGEQGLPGVLIMDHRHNALDVESEDCKEFNLNPIKRFSLEQLLNLFAPSSLKKSTFRKVSSNTIMKIAHTRYRRAELRPIKSEYHNAVTNPAALHPGQLIGLLRWLNSIH</sequence>
<dbReference type="InterPro" id="IPR012334">
    <property type="entry name" value="Pectin_lyas_fold"/>
</dbReference>
<evidence type="ECO:0000256" key="8">
    <source>
        <dbReference type="ARBA" id="ARBA00023277"/>
    </source>
</evidence>
<dbReference type="Gene3D" id="2.160.20.10">
    <property type="entry name" value="Single-stranded right-handed beta-helix, Pectin lyase-like"/>
    <property type="match status" value="2"/>
</dbReference>
<dbReference type="PANTHER" id="PTHR31736">
    <property type="match status" value="1"/>
</dbReference>